<feature type="transmembrane region" description="Helical" evidence="1">
    <location>
        <begin position="14"/>
        <end position="31"/>
    </location>
</feature>
<feature type="transmembrane region" description="Helical" evidence="1">
    <location>
        <begin position="37"/>
        <end position="55"/>
    </location>
</feature>
<name>A0AAJ4RB56_9BACT</name>
<comment type="caution">
    <text evidence="2">The sequence shown here is derived from an EMBL/GenBank/DDBJ whole genome shotgun (WGS) entry which is preliminary data.</text>
</comment>
<keyword evidence="1" id="KW-0812">Transmembrane</keyword>
<evidence type="ECO:0000313" key="3">
    <source>
        <dbReference type="Proteomes" id="UP000272781"/>
    </source>
</evidence>
<keyword evidence="1" id="KW-0472">Membrane</keyword>
<keyword evidence="1" id="KW-1133">Transmembrane helix</keyword>
<organism evidence="2 3">
    <name type="scientific">Caminibacter pacificus</name>
    <dbReference type="NCBI Taxonomy" id="1424653"/>
    <lineage>
        <taxon>Bacteria</taxon>
        <taxon>Pseudomonadati</taxon>
        <taxon>Campylobacterota</taxon>
        <taxon>Epsilonproteobacteria</taxon>
        <taxon>Nautiliales</taxon>
        <taxon>Nautiliaceae</taxon>
        <taxon>Caminibacter</taxon>
    </lineage>
</organism>
<feature type="transmembrane region" description="Helical" evidence="1">
    <location>
        <begin position="60"/>
        <end position="76"/>
    </location>
</feature>
<evidence type="ECO:0000256" key="1">
    <source>
        <dbReference type="SAM" id="Phobius"/>
    </source>
</evidence>
<dbReference type="AlphaFoldDB" id="A0AAJ4RB56"/>
<proteinExistence type="predicted"/>
<protein>
    <submittedName>
        <fullName evidence="2">Uncharacterized protein</fullName>
    </submittedName>
</protein>
<accession>A0AAJ4RB56</accession>
<dbReference type="Proteomes" id="UP000272781">
    <property type="component" value="Unassembled WGS sequence"/>
</dbReference>
<sequence length="77" mass="8917">MLLNNEKIKLSKEIFHGIIVYVIAIFLYTKGLNPFKAAVYGAIYGVFVSYIYLFIKKETPITFFTLFGIYAFFISGW</sequence>
<reference evidence="2 3" key="1">
    <citation type="submission" date="2018-11" db="EMBL/GenBank/DDBJ databases">
        <title>Genomic Encyclopedia of Type Strains, Phase IV (KMG-IV): sequencing the most valuable type-strain genomes for metagenomic binning, comparative biology and taxonomic classification.</title>
        <authorList>
            <person name="Goeker M."/>
        </authorList>
    </citation>
    <scope>NUCLEOTIDE SEQUENCE [LARGE SCALE GENOMIC DNA]</scope>
    <source>
        <strain evidence="2 3">DSM 27783</strain>
    </source>
</reference>
<evidence type="ECO:0000313" key="2">
    <source>
        <dbReference type="EMBL" id="ROR38781.1"/>
    </source>
</evidence>
<gene>
    <name evidence="2" type="ORF">EDC58_1996</name>
</gene>
<dbReference type="EMBL" id="RJVK01000006">
    <property type="protein sequence ID" value="ROR38781.1"/>
    <property type="molecule type" value="Genomic_DNA"/>
</dbReference>